<feature type="compositionally biased region" description="Polar residues" evidence="1">
    <location>
        <begin position="108"/>
        <end position="124"/>
    </location>
</feature>
<accession>A0AAU9N7A8</accession>
<feature type="compositionally biased region" description="Basic and acidic residues" evidence="1">
    <location>
        <begin position="23"/>
        <end position="42"/>
    </location>
</feature>
<feature type="region of interest" description="Disordered" evidence="1">
    <location>
        <begin position="104"/>
        <end position="124"/>
    </location>
</feature>
<name>A0AAU9N7A8_9ASTR</name>
<dbReference type="AlphaFoldDB" id="A0AAU9N7A8"/>
<feature type="compositionally biased region" description="Basic residues" evidence="1">
    <location>
        <begin position="43"/>
        <end position="52"/>
    </location>
</feature>
<comment type="caution">
    <text evidence="2">The sequence shown here is derived from an EMBL/GenBank/DDBJ whole genome shotgun (WGS) entry which is preliminary data.</text>
</comment>
<protein>
    <submittedName>
        <fullName evidence="2">Uncharacterized protein</fullName>
    </submittedName>
</protein>
<feature type="region of interest" description="Disordered" evidence="1">
    <location>
        <begin position="1"/>
        <end position="86"/>
    </location>
</feature>
<gene>
    <name evidence="2" type="ORF">LVIROSA_LOCUS20534</name>
</gene>
<reference evidence="2 3" key="1">
    <citation type="submission" date="2022-01" db="EMBL/GenBank/DDBJ databases">
        <authorList>
            <person name="Xiong W."/>
            <person name="Schranz E."/>
        </authorList>
    </citation>
    <scope>NUCLEOTIDE SEQUENCE [LARGE SCALE GENOMIC DNA]</scope>
</reference>
<proteinExistence type="predicted"/>
<sequence>MKIPSSRKRSIPPSLQDTLDVGDVPKRFGMKWEGKDTDDQVSKKVKSQRKSNSKNSKPSVIDEDSEERTQSDICVEDIQNKEDTTNTSWLQPNVLKPIATFEIGKISTPPSSSQVIPTGATTPT</sequence>
<keyword evidence="3" id="KW-1185">Reference proteome</keyword>
<feature type="compositionally biased region" description="Basic residues" evidence="1">
    <location>
        <begin position="1"/>
        <end position="10"/>
    </location>
</feature>
<dbReference type="EMBL" id="CAKMRJ010003334">
    <property type="protein sequence ID" value="CAH1433979.1"/>
    <property type="molecule type" value="Genomic_DNA"/>
</dbReference>
<dbReference type="Proteomes" id="UP001157418">
    <property type="component" value="Unassembled WGS sequence"/>
</dbReference>
<organism evidence="2 3">
    <name type="scientific">Lactuca virosa</name>
    <dbReference type="NCBI Taxonomy" id="75947"/>
    <lineage>
        <taxon>Eukaryota</taxon>
        <taxon>Viridiplantae</taxon>
        <taxon>Streptophyta</taxon>
        <taxon>Embryophyta</taxon>
        <taxon>Tracheophyta</taxon>
        <taxon>Spermatophyta</taxon>
        <taxon>Magnoliopsida</taxon>
        <taxon>eudicotyledons</taxon>
        <taxon>Gunneridae</taxon>
        <taxon>Pentapetalae</taxon>
        <taxon>asterids</taxon>
        <taxon>campanulids</taxon>
        <taxon>Asterales</taxon>
        <taxon>Asteraceae</taxon>
        <taxon>Cichorioideae</taxon>
        <taxon>Cichorieae</taxon>
        <taxon>Lactucinae</taxon>
        <taxon>Lactuca</taxon>
    </lineage>
</organism>
<evidence type="ECO:0000256" key="1">
    <source>
        <dbReference type="SAM" id="MobiDB-lite"/>
    </source>
</evidence>
<evidence type="ECO:0000313" key="2">
    <source>
        <dbReference type="EMBL" id="CAH1433979.1"/>
    </source>
</evidence>
<evidence type="ECO:0000313" key="3">
    <source>
        <dbReference type="Proteomes" id="UP001157418"/>
    </source>
</evidence>